<keyword evidence="2 10" id="KW-0645">Protease</keyword>
<dbReference type="InterPro" id="IPR050083">
    <property type="entry name" value="HtpX_protease"/>
</dbReference>
<keyword evidence="5 10" id="KW-0378">Hydrolase</keyword>
<dbReference type="Proteomes" id="UP000028878">
    <property type="component" value="Unassembled WGS sequence"/>
</dbReference>
<keyword evidence="1" id="KW-1003">Cell membrane</keyword>
<evidence type="ECO:0000256" key="9">
    <source>
        <dbReference type="ARBA" id="ARBA00023136"/>
    </source>
</evidence>
<evidence type="ECO:0000256" key="5">
    <source>
        <dbReference type="ARBA" id="ARBA00022801"/>
    </source>
</evidence>
<protein>
    <submittedName>
        <fullName evidence="13">Peptidase M48, Ste24p</fullName>
    </submittedName>
</protein>
<feature type="transmembrane region" description="Helical" evidence="11">
    <location>
        <begin position="58"/>
        <end position="76"/>
    </location>
</feature>
<dbReference type="EMBL" id="CCAE010000006">
    <property type="protein sequence ID" value="CDN86846.1"/>
    <property type="molecule type" value="Genomic_DNA"/>
</dbReference>
<dbReference type="GO" id="GO:0004222">
    <property type="term" value="F:metalloendopeptidase activity"/>
    <property type="evidence" value="ECO:0007669"/>
    <property type="project" value="InterPro"/>
</dbReference>
<evidence type="ECO:0000256" key="6">
    <source>
        <dbReference type="ARBA" id="ARBA00022833"/>
    </source>
</evidence>
<accession>A0A1L1PLB4</accession>
<dbReference type="PANTHER" id="PTHR43221:SF2">
    <property type="entry name" value="PROTEASE HTPX HOMOLOG"/>
    <property type="match status" value="1"/>
</dbReference>
<dbReference type="GO" id="GO:0006508">
    <property type="term" value="P:proteolysis"/>
    <property type="evidence" value="ECO:0007669"/>
    <property type="project" value="UniProtKB-KW"/>
</dbReference>
<dbReference type="PANTHER" id="PTHR43221">
    <property type="entry name" value="PROTEASE HTPX"/>
    <property type="match status" value="1"/>
</dbReference>
<evidence type="ECO:0000256" key="4">
    <source>
        <dbReference type="ARBA" id="ARBA00022723"/>
    </source>
</evidence>
<proteinExistence type="inferred from homology"/>
<comment type="similarity">
    <text evidence="10">Belongs to the peptidase M48 family.</text>
</comment>
<gene>
    <name evidence="13" type="ORF">BN948_01260</name>
</gene>
<feature type="transmembrane region" description="Helical" evidence="11">
    <location>
        <begin position="213"/>
        <end position="234"/>
    </location>
</feature>
<dbReference type="Pfam" id="PF01435">
    <property type="entry name" value="Peptidase_M48"/>
    <property type="match status" value="1"/>
</dbReference>
<keyword evidence="9 11" id="KW-0472">Membrane</keyword>
<evidence type="ECO:0000256" key="8">
    <source>
        <dbReference type="ARBA" id="ARBA00023049"/>
    </source>
</evidence>
<feature type="transmembrane region" description="Helical" evidence="11">
    <location>
        <begin position="16"/>
        <end position="38"/>
    </location>
</feature>
<dbReference type="GO" id="GO:0046872">
    <property type="term" value="F:metal ion binding"/>
    <property type="evidence" value="ECO:0007669"/>
    <property type="project" value="UniProtKB-KW"/>
</dbReference>
<dbReference type="Gene3D" id="3.30.2010.10">
    <property type="entry name" value="Metalloproteases ('zincins'), catalytic domain"/>
    <property type="match status" value="1"/>
</dbReference>
<dbReference type="InterPro" id="IPR001915">
    <property type="entry name" value="Peptidase_M48"/>
</dbReference>
<keyword evidence="14" id="KW-1185">Reference proteome</keyword>
<evidence type="ECO:0000256" key="1">
    <source>
        <dbReference type="ARBA" id="ARBA00022475"/>
    </source>
</evidence>
<evidence type="ECO:0000256" key="3">
    <source>
        <dbReference type="ARBA" id="ARBA00022692"/>
    </source>
</evidence>
<reference evidence="14" key="2">
    <citation type="submission" date="2014-11" db="EMBL/GenBank/DDBJ databases">
        <title>Draft genome sequence of Hydrogenophaga intermedia S1.</title>
        <authorList>
            <person name="Gan H.M."/>
            <person name="Chew T.H."/>
            <person name="Stolz A."/>
        </authorList>
    </citation>
    <scope>NUCLEOTIDE SEQUENCE [LARGE SCALE GENOMIC DNA]</scope>
    <source>
        <strain evidence="14">S1</strain>
    </source>
</reference>
<evidence type="ECO:0000256" key="2">
    <source>
        <dbReference type="ARBA" id="ARBA00022670"/>
    </source>
</evidence>
<name>A0A1L1PLB4_HYDIT</name>
<keyword evidence="6 10" id="KW-0862">Zinc</keyword>
<dbReference type="RefSeq" id="WP_009516199.1">
    <property type="nucleotide sequence ID" value="NZ_CCAE010000006.1"/>
</dbReference>
<keyword evidence="7 11" id="KW-1133">Transmembrane helix</keyword>
<evidence type="ECO:0000313" key="14">
    <source>
        <dbReference type="Proteomes" id="UP000028878"/>
    </source>
</evidence>
<comment type="cofactor">
    <cofactor evidence="10">
        <name>Zn(2+)</name>
        <dbReference type="ChEBI" id="CHEBI:29105"/>
    </cofactor>
    <text evidence="10">Binds 1 zinc ion per subunit.</text>
</comment>
<keyword evidence="3 11" id="KW-0812">Transmembrane</keyword>
<keyword evidence="4" id="KW-0479">Metal-binding</keyword>
<evidence type="ECO:0000259" key="12">
    <source>
        <dbReference type="Pfam" id="PF01435"/>
    </source>
</evidence>
<evidence type="ECO:0000256" key="11">
    <source>
        <dbReference type="SAM" id="Phobius"/>
    </source>
</evidence>
<reference evidence="14" key="1">
    <citation type="submission" date="2014-02" db="EMBL/GenBank/DDBJ databases">
        <authorList>
            <person name="Gan H."/>
        </authorList>
    </citation>
    <scope>NUCLEOTIDE SEQUENCE [LARGE SCALE GENOMIC DNA]</scope>
    <source>
        <strain evidence="14">S1</strain>
    </source>
</reference>
<organism evidence="13 14">
    <name type="scientific">Hydrogenophaga intermedia</name>
    <dbReference type="NCBI Taxonomy" id="65786"/>
    <lineage>
        <taxon>Bacteria</taxon>
        <taxon>Pseudomonadati</taxon>
        <taxon>Pseudomonadota</taxon>
        <taxon>Betaproteobacteria</taxon>
        <taxon>Burkholderiales</taxon>
        <taxon>Comamonadaceae</taxon>
        <taxon>Hydrogenophaga</taxon>
    </lineage>
</organism>
<evidence type="ECO:0000313" key="13">
    <source>
        <dbReference type="EMBL" id="CDN86846.1"/>
    </source>
</evidence>
<evidence type="ECO:0000256" key="10">
    <source>
        <dbReference type="RuleBase" id="RU003983"/>
    </source>
</evidence>
<dbReference type="AlphaFoldDB" id="A0A1L1PLB4"/>
<feature type="domain" description="Peptidase M48" evidence="12">
    <location>
        <begin position="106"/>
        <end position="319"/>
    </location>
</feature>
<evidence type="ECO:0000256" key="7">
    <source>
        <dbReference type="ARBA" id="ARBA00022989"/>
    </source>
</evidence>
<keyword evidence="8 10" id="KW-0482">Metalloprotease</keyword>
<sequence length="342" mass="37609">MRFAESQREARAQSRWLVVVFGFAVVLLVLAVNAAVALGWVLTGPIWLPGEIYFPRHFWAVNTGVTLLFVLGGWWVETSQLEHQGGVRLAQRMGARAAQPSGQLDEQRFVNIVDELAIASGLPRPTAMVVARDQSINAFATGWDTDDAVVAVTRGALDHLTREELQGLVAHELSHIGEGDTRLNLRLAGMVFGLEMIYRLGQRLMEPGERGGRLVWFVIGVFLMAVGWLGWLAGHALQAAVSRQREFLADARAVQWTRSRDGLGGVLRKVMTQQRERLSTNAIGSPLQHLLLVGNEAGRLAHWLDSHPPLAERVRRIYGRTMGPLPLAKPATAVGDPTVIHA</sequence>